<gene>
    <name evidence="1" type="ORF">OsI_33562</name>
</gene>
<dbReference type="EMBL" id="CM000135">
    <property type="protein sequence ID" value="EAY78474.1"/>
    <property type="molecule type" value="Genomic_DNA"/>
</dbReference>
<accession>A2Z790</accession>
<name>A2Z790_ORYSI</name>
<dbReference type="OMA" id="VYHAQVI"/>
<proteinExistence type="predicted"/>
<organism evidence="1 2">
    <name type="scientific">Oryza sativa subsp. indica</name>
    <name type="common">Rice</name>
    <dbReference type="NCBI Taxonomy" id="39946"/>
    <lineage>
        <taxon>Eukaryota</taxon>
        <taxon>Viridiplantae</taxon>
        <taxon>Streptophyta</taxon>
        <taxon>Embryophyta</taxon>
        <taxon>Tracheophyta</taxon>
        <taxon>Spermatophyta</taxon>
        <taxon>Magnoliopsida</taxon>
        <taxon>Liliopsida</taxon>
        <taxon>Poales</taxon>
        <taxon>Poaceae</taxon>
        <taxon>BOP clade</taxon>
        <taxon>Oryzoideae</taxon>
        <taxon>Oryzeae</taxon>
        <taxon>Oryzinae</taxon>
        <taxon>Oryza</taxon>
        <taxon>Oryza sativa</taxon>
    </lineage>
</organism>
<keyword evidence="2" id="KW-1185">Reference proteome</keyword>
<dbReference type="Proteomes" id="UP000007015">
    <property type="component" value="Chromosome 10"/>
</dbReference>
<evidence type="ECO:0000313" key="1">
    <source>
        <dbReference type="EMBL" id="EAY78474.1"/>
    </source>
</evidence>
<evidence type="ECO:0000313" key="2">
    <source>
        <dbReference type="Proteomes" id="UP000007015"/>
    </source>
</evidence>
<reference evidence="1 2" key="1">
    <citation type="journal article" date="2005" name="PLoS Biol.">
        <title>The genomes of Oryza sativa: a history of duplications.</title>
        <authorList>
            <person name="Yu J."/>
            <person name="Wang J."/>
            <person name="Lin W."/>
            <person name="Li S."/>
            <person name="Li H."/>
            <person name="Zhou J."/>
            <person name="Ni P."/>
            <person name="Dong W."/>
            <person name="Hu S."/>
            <person name="Zeng C."/>
            <person name="Zhang J."/>
            <person name="Zhang Y."/>
            <person name="Li R."/>
            <person name="Xu Z."/>
            <person name="Li S."/>
            <person name="Li X."/>
            <person name="Zheng H."/>
            <person name="Cong L."/>
            <person name="Lin L."/>
            <person name="Yin J."/>
            <person name="Geng J."/>
            <person name="Li G."/>
            <person name="Shi J."/>
            <person name="Liu J."/>
            <person name="Lv H."/>
            <person name="Li J."/>
            <person name="Wang J."/>
            <person name="Deng Y."/>
            <person name="Ran L."/>
            <person name="Shi X."/>
            <person name="Wang X."/>
            <person name="Wu Q."/>
            <person name="Li C."/>
            <person name="Ren X."/>
            <person name="Wang J."/>
            <person name="Wang X."/>
            <person name="Li D."/>
            <person name="Liu D."/>
            <person name="Zhang X."/>
            <person name="Ji Z."/>
            <person name="Zhao W."/>
            <person name="Sun Y."/>
            <person name="Zhang Z."/>
            <person name="Bao J."/>
            <person name="Han Y."/>
            <person name="Dong L."/>
            <person name="Ji J."/>
            <person name="Chen P."/>
            <person name="Wu S."/>
            <person name="Liu J."/>
            <person name="Xiao Y."/>
            <person name="Bu D."/>
            <person name="Tan J."/>
            <person name="Yang L."/>
            <person name="Ye C."/>
            <person name="Zhang J."/>
            <person name="Xu J."/>
            <person name="Zhou Y."/>
            <person name="Yu Y."/>
            <person name="Zhang B."/>
            <person name="Zhuang S."/>
            <person name="Wei H."/>
            <person name="Liu B."/>
            <person name="Lei M."/>
            <person name="Yu H."/>
            <person name="Li Y."/>
            <person name="Xu H."/>
            <person name="Wei S."/>
            <person name="He X."/>
            <person name="Fang L."/>
            <person name="Zhang Z."/>
            <person name="Zhang Y."/>
            <person name="Huang X."/>
            <person name="Su Z."/>
            <person name="Tong W."/>
            <person name="Li J."/>
            <person name="Tong Z."/>
            <person name="Li S."/>
            <person name="Ye J."/>
            <person name="Wang L."/>
            <person name="Fang L."/>
            <person name="Lei T."/>
            <person name="Chen C."/>
            <person name="Chen H."/>
            <person name="Xu Z."/>
            <person name="Li H."/>
            <person name="Huang H."/>
            <person name="Zhang F."/>
            <person name="Xu H."/>
            <person name="Li N."/>
            <person name="Zhao C."/>
            <person name="Li S."/>
            <person name="Dong L."/>
            <person name="Huang Y."/>
            <person name="Li L."/>
            <person name="Xi Y."/>
            <person name="Qi Q."/>
            <person name="Li W."/>
            <person name="Zhang B."/>
            <person name="Hu W."/>
            <person name="Zhang Y."/>
            <person name="Tian X."/>
            <person name="Jiao Y."/>
            <person name="Liang X."/>
            <person name="Jin J."/>
            <person name="Gao L."/>
            <person name="Zheng W."/>
            <person name="Hao B."/>
            <person name="Liu S."/>
            <person name="Wang W."/>
            <person name="Yuan L."/>
            <person name="Cao M."/>
            <person name="McDermott J."/>
            <person name="Samudrala R."/>
            <person name="Wang J."/>
            <person name="Wong G.K."/>
            <person name="Yang H."/>
        </authorList>
    </citation>
    <scope>NUCLEOTIDE SEQUENCE [LARGE SCALE GENOMIC DNA]</scope>
    <source>
        <strain evidence="2">cv. 93-11</strain>
    </source>
</reference>
<dbReference type="Gramene" id="BGIOSGA031929-TA">
    <property type="protein sequence ID" value="BGIOSGA031929-PA"/>
    <property type="gene ID" value="BGIOSGA031929"/>
</dbReference>
<dbReference type="AlphaFoldDB" id="A2Z790"/>
<protein>
    <submittedName>
        <fullName evidence="1">Uncharacterized protein</fullName>
    </submittedName>
</protein>
<dbReference type="HOGENOM" id="CLU_3035744_0_0_1"/>
<sequence length="55" mass="6087">MTAALPCDSAHTGVQAQAGRLPRLPRHQEFLCFHPHRHVYHAQVIAASVYKVVGL</sequence>